<dbReference type="CDD" id="cd01284">
    <property type="entry name" value="Riboflavin_deaminase-reductase"/>
    <property type="match status" value="1"/>
</dbReference>
<reference evidence="20 22" key="1">
    <citation type="journal article" date="2014" name="Genome Announc.">
        <title>Draft Genome Sequence of Bacillus alcalophilus AV1934, a Classic Alkaliphile Isolated from Human Feces in 1934.</title>
        <authorList>
            <person name="Attie O."/>
            <person name="Jayaprakash A."/>
            <person name="Shah H."/>
            <person name="Paulsen I.T."/>
            <person name="Morino M."/>
            <person name="Takahashi Y."/>
            <person name="Narumi I."/>
            <person name="Sachidanandam R."/>
            <person name="Satoh K."/>
            <person name="Ito M."/>
            <person name="Krulwich T.A."/>
        </authorList>
    </citation>
    <scope>NUCLEOTIDE SEQUENCE [LARGE SCALE GENOMIC DNA]</scope>
    <source>
        <strain evidence="20 22">AV1934</strain>
    </source>
</reference>
<evidence type="ECO:0000256" key="8">
    <source>
        <dbReference type="ARBA" id="ARBA00022801"/>
    </source>
</evidence>
<sequence length="359" mass="39002">MTDQEYMELAIRLAEKTEGQTSPNPVVGAVVVKDGQVVGFGAHLKRGEGHAEVLALQMAGEKADGATVYVTLEPCSHYGKTPPCANLLVEKKVKRVVVATVDPNPQVSGTGIARLKEAGIEVTVGICEQEAIQLNEVFFYYILTKQPYVTLKAAMTLDGKIATVTGESKWITSEEARADVHQYRHKHDAILVGIGTVLADNPTLTTRLESGGKNPIRIVLDRKLRIPLDSKLVTDGLAPTWVFTNSEAPLEKVKKLESVGVEVYQIGTDLNHVLRTLGQQEITSLFVEGGSQIHGQFIEKKLVQQVITYFAPKMLAGEMAPTFSGGNGIKSLANHLRLEFVTVKQLGPDIKIISKVLEG</sequence>
<feature type="binding site" evidence="17">
    <location>
        <position position="200"/>
    </location>
    <ligand>
        <name>NADP(+)</name>
        <dbReference type="ChEBI" id="CHEBI:58349"/>
    </ligand>
</feature>
<feature type="active site" description="Proton donor" evidence="16">
    <location>
        <position position="52"/>
    </location>
</feature>
<dbReference type="GO" id="GO:0050661">
    <property type="term" value="F:NADP binding"/>
    <property type="evidence" value="ECO:0007669"/>
    <property type="project" value="InterPro"/>
</dbReference>
<evidence type="ECO:0000256" key="14">
    <source>
        <dbReference type="ARBA" id="ARBA00049886"/>
    </source>
</evidence>
<comment type="catalytic activity">
    <reaction evidence="14 15">
        <text>2,5-diamino-6-hydroxy-4-(5-phosphoribosylamino)-pyrimidine + H2O + H(+) = 5-amino-6-(5-phospho-D-ribosylamino)uracil + NH4(+)</text>
        <dbReference type="Rhea" id="RHEA:21868"/>
        <dbReference type="ChEBI" id="CHEBI:15377"/>
        <dbReference type="ChEBI" id="CHEBI:15378"/>
        <dbReference type="ChEBI" id="CHEBI:28938"/>
        <dbReference type="ChEBI" id="CHEBI:58453"/>
        <dbReference type="ChEBI" id="CHEBI:58614"/>
        <dbReference type="EC" id="3.5.4.26"/>
    </reaction>
</comment>
<comment type="similarity">
    <text evidence="4 15">In the N-terminal section; belongs to the cytidine and deoxycytidylate deaminase family.</text>
</comment>
<dbReference type="InterPro" id="IPR016193">
    <property type="entry name" value="Cytidine_deaminase-like"/>
</dbReference>
<evidence type="ECO:0000256" key="2">
    <source>
        <dbReference type="ARBA" id="ARBA00004882"/>
    </source>
</evidence>
<dbReference type="InterPro" id="IPR016192">
    <property type="entry name" value="APOBEC/CMP_deaminase_Zn-bd"/>
</dbReference>
<dbReference type="STRING" id="1218173.BALCAV_0203555"/>
<feature type="binding site" evidence="18">
    <location>
        <position position="75"/>
    </location>
    <ligand>
        <name>Zn(2+)</name>
        <dbReference type="ChEBI" id="CHEBI:29105"/>
        <note>catalytic</note>
    </ligand>
</feature>
<evidence type="ECO:0000256" key="12">
    <source>
        <dbReference type="ARBA" id="ARBA00023268"/>
    </source>
</evidence>
<keyword evidence="12" id="KW-0511">Multifunctional enzyme</keyword>
<evidence type="ECO:0000256" key="17">
    <source>
        <dbReference type="PIRSR" id="PIRSR006769-2"/>
    </source>
</evidence>
<dbReference type="SUPFAM" id="SSF53927">
    <property type="entry name" value="Cytidine deaminase-like"/>
    <property type="match status" value="1"/>
</dbReference>
<dbReference type="NCBIfam" id="TIGR00326">
    <property type="entry name" value="eubact_ribD"/>
    <property type="match status" value="1"/>
</dbReference>
<accession>A0A094WP08</accession>
<evidence type="ECO:0000313" key="21">
    <source>
        <dbReference type="EMBL" id="THG91969.1"/>
    </source>
</evidence>
<keyword evidence="9 15" id="KW-0862">Zinc</keyword>
<dbReference type="InterPro" id="IPR024072">
    <property type="entry name" value="DHFR-like_dom_sf"/>
</dbReference>
<dbReference type="InterPro" id="IPR002125">
    <property type="entry name" value="CMP_dCMP_dom"/>
</dbReference>
<dbReference type="Proteomes" id="UP000297014">
    <property type="component" value="Unassembled WGS sequence"/>
</dbReference>
<keyword evidence="11 15" id="KW-0560">Oxidoreductase</keyword>
<name>A0A094WP08_ALKAL</name>
<evidence type="ECO:0000256" key="5">
    <source>
        <dbReference type="ARBA" id="ARBA00007417"/>
    </source>
</evidence>
<dbReference type="Proteomes" id="UP000002754">
    <property type="component" value="Unassembled WGS sequence"/>
</dbReference>
<evidence type="ECO:0000256" key="7">
    <source>
        <dbReference type="ARBA" id="ARBA00022723"/>
    </source>
</evidence>
<dbReference type="eggNOG" id="COG1985">
    <property type="taxonomic scope" value="Bacteria"/>
</dbReference>
<dbReference type="PANTHER" id="PTHR38011:SF7">
    <property type="entry name" value="2,5-DIAMINO-6-RIBOSYLAMINO-4(3H)-PYRIMIDINONE 5'-PHOSPHATE REDUCTASE"/>
    <property type="match status" value="1"/>
</dbReference>
<dbReference type="EC" id="1.1.1.193" evidence="15"/>
<evidence type="ECO:0000313" key="20">
    <source>
        <dbReference type="EMBL" id="KGA98576.1"/>
    </source>
</evidence>
<evidence type="ECO:0000256" key="9">
    <source>
        <dbReference type="ARBA" id="ARBA00022833"/>
    </source>
</evidence>
<dbReference type="GO" id="GO:0008835">
    <property type="term" value="F:diaminohydroxyphosphoribosylaminopyrimidine deaminase activity"/>
    <property type="evidence" value="ECO:0007669"/>
    <property type="project" value="UniProtKB-EC"/>
</dbReference>
<evidence type="ECO:0000256" key="18">
    <source>
        <dbReference type="PIRSR" id="PIRSR006769-3"/>
    </source>
</evidence>
<keyword evidence="22" id="KW-1185">Reference proteome</keyword>
<dbReference type="AlphaFoldDB" id="A0A094WP08"/>
<feature type="binding site" evidence="17">
    <location>
        <position position="196"/>
    </location>
    <ligand>
        <name>NADP(+)</name>
        <dbReference type="ChEBI" id="CHEBI:58349"/>
    </ligand>
</feature>
<evidence type="ECO:0000256" key="3">
    <source>
        <dbReference type="ARBA" id="ARBA00004910"/>
    </source>
</evidence>
<evidence type="ECO:0000256" key="1">
    <source>
        <dbReference type="ARBA" id="ARBA00002151"/>
    </source>
</evidence>
<dbReference type="FunFam" id="3.40.140.10:FF:000025">
    <property type="entry name" value="Riboflavin biosynthesis protein RibD"/>
    <property type="match status" value="1"/>
</dbReference>
<evidence type="ECO:0000256" key="15">
    <source>
        <dbReference type="PIRNR" id="PIRNR006769"/>
    </source>
</evidence>
<evidence type="ECO:0000256" key="16">
    <source>
        <dbReference type="PIRSR" id="PIRSR006769-1"/>
    </source>
</evidence>
<dbReference type="GO" id="GO:0008270">
    <property type="term" value="F:zinc ion binding"/>
    <property type="evidence" value="ECO:0007669"/>
    <property type="project" value="InterPro"/>
</dbReference>
<dbReference type="Gene3D" id="3.40.140.10">
    <property type="entry name" value="Cytidine Deaminase, domain 2"/>
    <property type="match status" value="1"/>
</dbReference>
<feature type="domain" description="CMP/dCMP-type deaminase" evidence="19">
    <location>
        <begin position="1"/>
        <end position="122"/>
    </location>
</feature>
<comment type="function">
    <text evidence="1 15">Converts 2,5-diamino-6-(ribosylamino)-4(3h)-pyrimidinone 5'-phosphate into 5-amino-6-(ribosylamino)-2,4(1h,3h)-pyrimidinedione 5'-phosphate.</text>
</comment>
<dbReference type="SUPFAM" id="SSF53597">
    <property type="entry name" value="Dihydrofolate reductase-like"/>
    <property type="match status" value="1"/>
</dbReference>
<organism evidence="20 22">
    <name type="scientific">Alkalihalobacillus alcalophilus ATCC 27647 = CGMCC 1.3604</name>
    <dbReference type="NCBI Taxonomy" id="1218173"/>
    <lineage>
        <taxon>Bacteria</taxon>
        <taxon>Bacillati</taxon>
        <taxon>Bacillota</taxon>
        <taxon>Bacilli</taxon>
        <taxon>Bacillales</taxon>
        <taxon>Bacillaceae</taxon>
        <taxon>Alkalihalobacillus</taxon>
    </lineage>
</organism>
<dbReference type="Gene3D" id="3.40.430.10">
    <property type="entry name" value="Dihydrofolate Reductase, subunit A"/>
    <property type="match status" value="1"/>
</dbReference>
<dbReference type="Pfam" id="PF00383">
    <property type="entry name" value="dCMP_cyt_deam_1"/>
    <property type="match status" value="1"/>
</dbReference>
<gene>
    <name evidence="21" type="ORF">AJ85_21735</name>
    <name evidence="20" type="ORF">BALCAV_0203555</name>
</gene>
<dbReference type="PIRSF" id="PIRSF006769">
    <property type="entry name" value="RibD"/>
    <property type="match status" value="1"/>
</dbReference>
<feature type="binding site" evidence="17">
    <location>
        <position position="207"/>
    </location>
    <ligand>
        <name>substrate</name>
    </ligand>
</feature>
<comment type="caution">
    <text evidence="20">The sequence shown here is derived from an EMBL/GenBank/DDBJ whole genome shotgun (WGS) entry which is preliminary data.</text>
</comment>
<dbReference type="EMBL" id="ALPT02000008">
    <property type="protein sequence ID" value="KGA98576.1"/>
    <property type="molecule type" value="Genomic_DNA"/>
</dbReference>
<evidence type="ECO:0000313" key="22">
    <source>
        <dbReference type="Proteomes" id="UP000002754"/>
    </source>
</evidence>
<dbReference type="PANTHER" id="PTHR38011">
    <property type="entry name" value="DIHYDROFOLATE REDUCTASE FAMILY PROTEIN (AFU_ORTHOLOGUE AFUA_8G06820)"/>
    <property type="match status" value="1"/>
</dbReference>
<feature type="binding site" evidence="17">
    <location>
        <position position="184"/>
    </location>
    <ligand>
        <name>substrate</name>
    </ligand>
</feature>
<evidence type="ECO:0000313" key="23">
    <source>
        <dbReference type="Proteomes" id="UP000297014"/>
    </source>
</evidence>
<dbReference type="OrthoDB" id="9800865at2"/>
<keyword evidence="6 15" id="KW-0686">Riboflavin biosynthesis</keyword>
<evidence type="ECO:0000259" key="19">
    <source>
        <dbReference type="PROSITE" id="PS51747"/>
    </source>
</evidence>
<evidence type="ECO:0000256" key="13">
    <source>
        <dbReference type="ARBA" id="ARBA00049861"/>
    </source>
</evidence>
<comment type="catalytic activity">
    <reaction evidence="13 15">
        <text>5-amino-6-(5-phospho-D-ribitylamino)uracil + NADP(+) = 5-amino-6-(5-phospho-D-ribosylamino)uracil + NADPH + H(+)</text>
        <dbReference type="Rhea" id="RHEA:17845"/>
        <dbReference type="ChEBI" id="CHEBI:15378"/>
        <dbReference type="ChEBI" id="CHEBI:57783"/>
        <dbReference type="ChEBI" id="CHEBI:58349"/>
        <dbReference type="ChEBI" id="CHEBI:58421"/>
        <dbReference type="ChEBI" id="CHEBI:58453"/>
        <dbReference type="EC" id="1.1.1.193"/>
    </reaction>
</comment>
<dbReference type="InterPro" id="IPR004794">
    <property type="entry name" value="Eubact_RibD"/>
</dbReference>
<dbReference type="InterPro" id="IPR002734">
    <property type="entry name" value="RibDG_C"/>
</dbReference>
<dbReference type="GO" id="GO:0009231">
    <property type="term" value="P:riboflavin biosynthetic process"/>
    <property type="evidence" value="ECO:0007669"/>
    <property type="project" value="UniProtKB-UniPathway"/>
</dbReference>
<dbReference type="PROSITE" id="PS00903">
    <property type="entry name" value="CYT_DCMP_DEAMINASES_1"/>
    <property type="match status" value="1"/>
</dbReference>
<dbReference type="RefSeq" id="WP_040323496.1">
    <property type="nucleotide sequence ID" value="NZ_ALPT02000008.1"/>
</dbReference>
<dbReference type="NCBIfam" id="TIGR00227">
    <property type="entry name" value="ribD_Cterm"/>
    <property type="match status" value="1"/>
</dbReference>
<dbReference type="GO" id="GO:0008703">
    <property type="term" value="F:5-amino-6-(5-phosphoribosylamino)uracil reductase activity"/>
    <property type="evidence" value="ECO:0007669"/>
    <property type="project" value="UniProtKB-EC"/>
</dbReference>
<keyword evidence="10 15" id="KW-0521">NADP</keyword>
<dbReference type="InterPro" id="IPR011549">
    <property type="entry name" value="RibD_C"/>
</dbReference>
<proteinExistence type="inferred from homology"/>
<dbReference type="eggNOG" id="COG0117">
    <property type="taxonomic scope" value="Bacteria"/>
</dbReference>
<feature type="binding site" evidence="17">
    <location>
        <position position="168"/>
    </location>
    <ligand>
        <name>substrate</name>
    </ligand>
</feature>
<evidence type="ECO:0000256" key="6">
    <source>
        <dbReference type="ARBA" id="ARBA00022619"/>
    </source>
</evidence>
<dbReference type="PROSITE" id="PS51747">
    <property type="entry name" value="CYT_DCMP_DEAMINASES_2"/>
    <property type="match status" value="1"/>
</dbReference>
<comment type="pathway">
    <text evidence="2 15">Cofactor biosynthesis; riboflavin biosynthesis; 5-amino-6-(D-ribitylamino)uracil from GTP: step 2/4.</text>
</comment>
<feature type="binding site" evidence="17">
    <location>
        <position position="288"/>
    </location>
    <ligand>
        <name>substrate</name>
    </ligand>
</feature>
<dbReference type="InterPro" id="IPR050765">
    <property type="entry name" value="Riboflavin_Biosynth_HTPR"/>
</dbReference>
<dbReference type="UniPathway" id="UPA00275">
    <property type="reaction ID" value="UER00401"/>
</dbReference>
<feature type="binding site" evidence="17">
    <location>
        <position position="204"/>
    </location>
    <ligand>
        <name>substrate</name>
    </ligand>
</feature>
<comment type="cofactor">
    <cofactor evidence="15 18">
        <name>Zn(2+)</name>
        <dbReference type="ChEBI" id="CHEBI:29105"/>
    </cofactor>
    <text evidence="15 18">Binds 1 zinc ion.</text>
</comment>
<comment type="similarity">
    <text evidence="5 15">In the C-terminal section; belongs to the HTP reductase family.</text>
</comment>
<keyword evidence="7 15" id="KW-0479">Metal-binding</keyword>
<evidence type="ECO:0000256" key="10">
    <source>
        <dbReference type="ARBA" id="ARBA00022857"/>
    </source>
</evidence>
<feature type="binding site" evidence="17">
    <location>
        <position position="170"/>
    </location>
    <ligand>
        <name>NADP(+)</name>
        <dbReference type="ChEBI" id="CHEBI:58349"/>
    </ligand>
</feature>
<evidence type="ECO:0000256" key="11">
    <source>
        <dbReference type="ARBA" id="ARBA00023002"/>
    </source>
</evidence>
<feature type="binding site" evidence="18">
    <location>
        <position position="84"/>
    </location>
    <ligand>
        <name>Zn(2+)</name>
        <dbReference type="ChEBI" id="CHEBI:29105"/>
        <note>catalytic</note>
    </ligand>
</feature>
<comment type="pathway">
    <text evidence="3 15">Cofactor biosynthesis; riboflavin biosynthesis; 5-amino-6-(D-ribitylamino)uracil from GTP: step 3/4.</text>
</comment>
<dbReference type="Pfam" id="PF01872">
    <property type="entry name" value="RibD_C"/>
    <property type="match status" value="1"/>
</dbReference>
<reference evidence="21 23" key="2">
    <citation type="submission" date="2014-01" db="EMBL/GenBank/DDBJ databases">
        <title>Draft genome sequencing of Bacillus alcalophilus CGMCC 1.3604.</title>
        <authorList>
            <person name="Yang J."/>
            <person name="Diao L."/>
            <person name="Yang S."/>
        </authorList>
    </citation>
    <scope>NUCLEOTIDE SEQUENCE [LARGE SCALE GENOMIC DNA]</scope>
    <source>
        <strain evidence="21 23">CGMCC 1.3604</strain>
    </source>
</reference>
<protein>
    <recommendedName>
        <fullName evidence="15">Riboflavin biosynthesis protein RibD</fullName>
    </recommendedName>
    <domain>
        <recommendedName>
            <fullName evidence="15">Diaminohydroxyphosphoribosylaminopyrimidine deaminase</fullName>
            <shortName evidence="15">DRAP deaminase</shortName>
            <ecNumber evidence="15">3.5.4.26</ecNumber>
        </recommendedName>
        <alternativeName>
            <fullName evidence="15">Riboflavin-specific deaminase</fullName>
        </alternativeName>
    </domain>
    <domain>
        <recommendedName>
            <fullName evidence="15">5-amino-6-(5-phosphoribosylamino)uracil reductase</fullName>
            <ecNumber evidence="15">1.1.1.193</ecNumber>
        </recommendedName>
        <alternativeName>
            <fullName evidence="15">HTP reductase</fullName>
        </alternativeName>
    </domain>
</protein>
<feature type="binding site" evidence="18">
    <location>
        <position position="50"/>
    </location>
    <ligand>
        <name>Zn(2+)</name>
        <dbReference type="ChEBI" id="CHEBI:29105"/>
        <note>catalytic</note>
    </ligand>
</feature>
<dbReference type="EMBL" id="JALP01000032">
    <property type="protein sequence ID" value="THG91969.1"/>
    <property type="molecule type" value="Genomic_DNA"/>
</dbReference>
<dbReference type="EC" id="3.5.4.26" evidence="15"/>
<keyword evidence="8 15" id="KW-0378">Hydrolase</keyword>
<evidence type="ECO:0000256" key="4">
    <source>
        <dbReference type="ARBA" id="ARBA00005259"/>
    </source>
</evidence>
<feature type="binding site" evidence="17">
    <location>
        <position position="154"/>
    </location>
    <ligand>
        <name>NADP(+)</name>
        <dbReference type="ChEBI" id="CHEBI:58349"/>
    </ligand>
</feature>